<gene>
    <name evidence="1" type="ORF">H0921_02355</name>
</gene>
<sequence length="93" mass="10825">MASPERIGELRRHWTDRFVRIRGDWPQYQRFAGRIGRVVTVNWNGKALVDFCDGAWYDIPASEEYLEIVPPEQAQGKYDPTVNSAQRFPARQS</sequence>
<organism evidence="1 2">
    <name type="scientific">Thermogemmata fonticola</name>
    <dbReference type="NCBI Taxonomy" id="2755323"/>
    <lineage>
        <taxon>Bacteria</taxon>
        <taxon>Pseudomonadati</taxon>
        <taxon>Planctomycetota</taxon>
        <taxon>Planctomycetia</taxon>
        <taxon>Gemmatales</taxon>
        <taxon>Gemmataceae</taxon>
        <taxon>Thermogemmata</taxon>
    </lineage>
</organism>
<dbReference type="EMBL" id="JACEFB010000001">
    <property type="protein sequence ID" value="MBA2224997.1"/>
    <property type="molecule type" value="Genomic_DNA"/>
</dbReference>
<keyword evidence="2" id="KW-1185">Reference proteome</keyword>
<protein>
    <submittedName>
        <fullName evidence="1">Uncharacterized protein</fullName>
    </submittedName>
</protein>
<accession>A0A7V8VC27</accession>
<evidence type="ECO:0000313" key="1">
    <source>
        <dbReference type="EMBL" id="MBA2224997.1"/>
    </source>
</evidence>
<dbReference type="AlphaFoldDB" id="A0A7V8VC27"/>
<evidence type="ECO:0000313" key="2">
    <source>
        <dbReference type="Proteomes" id="UP000542342"/>
    </source>
</evidence>
<comment type="caution">
    <text evidence="1">The sequence shown here is derived from an EMBL/GenBank/DDBJ whole genome shotgun (WGS) entry which is preliminary data.</text>
</comment>
<dbReference type="Proteomes" id="UP000542342">
    <property type="component" value="Unassembled WGS sequence"/>
</dbReference>
<reference evidence="1 2" key="1">
    <citation type="submission" date="2020-07" db="EMBL/GenBank/DDBJ databases">
        <title>Thermogemmata thermophila gen. nov., sp. nov., a novel moderate thermophilic planctomycete from a Kamchatka hot spring.</title>
        <authorList>
            <person name="Elcheninov A.G."/>
            <person name="Podosokorskaya O.A."/>
            <person name="Kovaleva O.L."/>
            <person name="Novikov A."/>
            <person name="Bonch-Osmolovskaya E.A."/>
            <person name="Toshchakov S.V."/>
            <person name="Kublanov I.V."/>
        </authorList>
    </citation>
    <scope>NUCLEOTIDE SEQUENCE [LARGE SCALE GENOMIC DNA]</scope>
    <source>
        <strain evidence="1 2">2918</strain>
    </source>
</reference>
<proteinExistence type="predicted"/>
<name>A0A7V8VC27_9BACT</name>
<dbReference type="RefSeq" id="WP_194536405.1">
    <property type="nucleotide sequence ID" value="NZ_JACEFB010000001.1"/>
</dbReference>